<comment type="function">
    <text evidence="7 8">Plays a role in the regulation of phosphate uptake.</text>
</comment>
<evidence type="ECO:0000256" key="8">
    <source>
        <dbReference type="PIRNR" id="PIRNR003107"/>
    </source>
</evidence>
<keyword evidence="11" id="KW-1185">Reference proteome</keyword>
<dbReference type="NCBIfam" id="TIGR02135">
    <property type="entry name" value="phoU_full"/>
    <property type="match status" value="1"/>
</dbReference>
<accession>A0A9X2EMT7</accession>
<dbReference type="InterPro" id="IPR026022">
    <property type="entry name" value="PhoU_dom"/>
</dbReference>
<organism evidence="10 11">
    <name type="scientific">Sphingomicrobium sediminis</name>
    <dbReference type="NCBI Taxonomy" id="2950949"/>
    <lineage>
        <taxon>Bacteria</taxon>
        <taxon>Pseudomonadati</taxon>
        <taxon>Pseudomonadota</taxon>
        <taxon>Alphaproteobacteria</taxon>
        <taxon>Sphingomonadales</taxon>
        <taxon>Sphingomonadaceae</taxon>
        <taxon>Sphingomicrobium</taxon>
    </lineage>
</organism>
<dbReference type="SUPFAM" id="SSF109755">
    <property type="entry name" value="PhoU-like"/>
    <property type="match status" value="1"/>
</dbReference>
<dbReference type="GO" id="GO:0030643">
    <property type="term" value="P:intracellular phosphate ion homeostasis"/>
    <property type="evidence" value="ECO:0007669"/>
    <property type="project" value="InterPro"/>
</dbReference>
<dbReference type="Pfam" id="PF01895">
    <property type="entry name" value="PhoU"/>
    <property type="match status" value="2"/>
</dbReference>
<comment type="caution">
    <text evidence="10">The sequence shown here is derived from an EMBL/GenBank/DDBJ whole genome shotgun (WGS) entry which is preliminary data.</text>
</comment>
<keyword evidence="4 8" id="KW-0813">Transport</keyword>
<evidence type="ECO:0000313" key="10">
    <source>
        <dbReference type="EMBL" id="MCM8558289.1"/>
    </source>
</evidence>
<name>A0A9X2EMT7_9SPHN</name>
<evidence type="ECO:0000256" key="4">
    <source>
        <dbReference type="ARBA" id="ARBA00022448"/>
    </source>
</evidence>
<keyword evidence="5 8" id="KW-0963">Cytoplasm</keyword>
<dbReference type="PANTHER" id="PTHR42930:SF3">
    <property type="entry name" value="PHOSPHATE-SPECIFIC TRANSPORT SYSTEM ACCESSORY PROTEIN PHOU"/>
    <property type="match status" value="1"/>
</dbReference>
<evidence type="ECO:0000256" key="3">
    <source>
        <dbReference type="ARBA" id="ARBA00011738"/>
    </source>
</evidence>
<dbReference type="InterPro" id="IPR038078">
    <property type="entry name" value="PhoU-like_sf"/>
</dbReference>
<dbReference type="GO" id="GO:0005737">
    <property type="term" value="C:cytoplasm"/>
    <property type="evidence" value="ECO:0007669"/>
    <property type="project" value="UniProtKB-SubCell"/>
</dbReference>
<evidence type="ECO:0000256" key="1">
    <source>
        <dbReference type="ARBA" id="ARBA00004496"/>
    </source>
</evidence>
<dbReference type="GO" id="GO:0006817">
    <property type="term" value="P:phosphate ion transport"/>
    <property type="evidence" value="ECO:0007669"/>
    <property type="project" value="UniProtKB-KW"/>
</dbReference>
<comment type="similarity">
    <text evidence="2 8">Belongs to the PhoU family.</text>
</comment>
<evidence type="ECO:0000256" key="2">
    <source>
        <dbReference type="ARBA" id="ARBA00008107"/>
    </source>
</evidence>
<comment type="subcellular location">
    <subcellularLocation>
        <location evidence="1 8">Cytoplasm</location>
    </subcellularLocation>
</comment>
<dbReference type="Proteomes" id="UP001155128">
    <property type="component" value="Unassembled WGS sequence"/>
</dbReference>
<feature type="domain" description="PhoU" evidence="9">
    <location>
        <begin position="19"/>
        <end position="107"/>
    </location>
</feature>
<proteinExistence type="inferred from homology"/>
<gene>
    <name evidence="10" type="primary">phoU</name>
    <name evidence="10" type="ORF">NDO55_10720</name>
</gene>
<dbReference type="PANTHER" id="PTHR42930">
    <property type="entry name" value="PHOSPHATE-SPECIFIC TRANSPORT SYSTEM ACCESSORY PROTEIN PHOU"/>
    <property type="match status" value="1"/>
</dbReference>
<dbReference type="Gene3D" id="1.20.58.220">
    <property type="entry name" value="Phosphate transport system protein phou homolog 2, domain 2"/>
    <property type="match status" value="1"/>
</dbReference>
<sequence>MQHTLRAFDDDISNLRGQIETMGRLAIKAVEQAVEALSTGDVAIAKRVIEDDKKIDLLEQDIDQLAIRTIALRAPMADDLRDIIAALKIASVIERIGDYAKNVSKRVKRMGDSADRSQVDDLVAMGKDAAALAGAAVKAYLDRDEKLALTIDSRDDAIDKAYSKIVKRTLKMTSDSEGAADDIAHALFIAKYFERIGDHATNVAETVYYAATGEMFPEDPARTDDLDE</sequence>
<feature type="domain" description="PhoU" evidence="9">
    <location>
        <begin position="124"/>
        <end position="207"/>
    </location>
</feature>
<evidence type="ECO:0000259" key="9">
    <source>
        <dbReference type="Pfam" id="PF01895"/>
    </source>
</evidence>
<evidence type="ECO:0000256" key="7">
    <source>
        <dbReference type="ARBA" id="ARBA00056181"/>
    </source>
</evidence>
<reference evidence="10" key="1">
    <citation type="submission" date="2022-06" db="EMBL/GenBank/DDBJ databases">
        <title>Sphingomicrobium sedimins sp. nov., a marine bacterium isolated from tidal flat.</title>
        <authorList>
            <person name="Kim C.-H."/>
            <person name="Yoo Y."/>
            <person name="Kim J.-J."/>
        </authorList>
    </citation>
    <scope>NUCLEOTIDE SEQUENCE</scope>
    <source>
        <strain evidence="10">GRR-S6-50</strain>
    </source>
</reference>
<evidence type="ECO:0000313" key="11">
    <source>
        <dbReference type="Proteomes" id="UP001155128"/>
    </source>
</evidence>
<dbReference type="EMBL" id="JAMSHT010000001">
    <property type="protein sequence ID" value="MCM8558289.1"/>
    <property type="molecule type" value="Genomic_DNA"/>
</dbReference>
<dbReference type="FunFam" id="1.20.58.220:FF:000004">
    <property type="entry name" value="Phosphate-specific transport system accessory protein PhoU"/>
    <property type="match status" value="1"/>
</dbReference>
<keyword evidence="6 8" id="KW-0592">Phosphate transport</keyword>
<dbReference type="InterPro" id="IPR028366">
    <property type="entry name" value="PhoU"/>
</dbReference>
<comment type="subunit">
    <text evidence="3 8">Homodimer.</text>
</comment>
<dbReference type="RefSeq" id="WP_252115081.1">
    <property type="nucleotide sequence ID" value="NZ_JAMSHT010000001.1"/>
</dbReference>
<evidence type="ECO:0000256" key="6">
    <source>
        <dbReference type="ARBA" id="ARBA00022592"/>
    </source>
</evidence>
<evidence type="ECO:0000256" key="5">
    <source>
        <dbReference type="ARBA" id="ARBA00022490"/>
    </source>
</evidence>
<dbReference type="GO" id="GO:0045936">
    <property type="term" value="P:negative regulation of phosphate metabolic process"/>
    <property type="evidence" value="ECO:0007669"/>
    <property type="project" value="InterPro"/>
</dbReference>
<dbReference type="AlphaFoldDB" id="A0A9X2EMT7"/>
<dbReference type="PIRSF" id="PIRSF003107">
    <property type="entry name" value="PhoU"/>
    <property type="match status" value="1"/>
</dbReference>
<protein>
    <recommendedName>
        <fullName evidence="8">Phosphate-specific transport system accessory protein PhoU</fullName>
    </recommendedName>
</protein>